<dbReference type="InterPro" id="IPR052366">
    <property type="entry name" value="GTP_Pyrophosphokinase"/>
</dbReference>
<evidence type="ECO:0000313" key="2">
    <source>
        <dbReference type="EMBL" id="TFH98544.1"/>
    </source>
</evidence>
<evidence type="ECO:0000259" key="1">
    <source>
        <dbReference type="SMART" id="SM00954"/>
    </source>
</evidence>
<dbReference type="Proteomes" id="UP000297477">
    <property type="component" value="Unassembled WGS sequence"/>
</dbReference>
<dbReference type="Gene3D" id="3.30.460.10">
    <property type="entry name" value="Beta Polymerase, domain 2"/>
    <property type="match status" value="1"/>
</dbReference>
<proteinExistence type="predicted"/>
<dbReference type="RefSeq" id="WP_082740069.1">
    <property type="nucleotide sequence ID" value="NZ_CP126965.1"/>
</dbReference>
<name>A0ABY2JZE3_9MICC</name>
<comment type="caution">
    <text evidence="2">The sequence shown here is derived from an EMBL/GenBank/DDBJ whole genome shotgun (WGS) entry which is preliminary data.</text>
</comment>
<dbReference type="SUPFAM" id="SSF81301">
    <property type="entry name" value="Nucleotidyltransferase"/>
    <property type="match status" value="1"/>
</dbReference>
<dbReference type="CDD" id="cd05399">
    <property type="entry name" value="NT_Rel-Spo_like"/>
    <property type="match status" value="1"/>
</dbReference>
<dbReference type="Pfam" id="PF04607">
    <property type="entry name" value="RelA_SpoT"/>
    <property type="match status" value="1"/>
</dbReference>
<evidence type="ECO:0000313" key="3">
    <source>
        <dbReference type="Proteomes" id="UP000297477"/>
    </source>
</evidence>
<sequence>MSGNTRSFPSKGAVRRAGSTIRAFQRGEAGLHEMDSALTVIEEHRARHALPLVKVNNGLRRFCRSLEIDGEVTQRLKKVPTITDKLIRESGLDLSRMQDIGGCRVVVSDVQQLRLLEARIRKTWRDRIKRSSDYVSEPRESGYRAVHVVVEWDSCLVEIQLRTPPMHAWAQLVERLSGMTRTNHKQDGTSILQRYLAVVSRIDAFAEGLAPEPSQEDLDSLVYLGEEAMRVLRKAGL</sequence>
<protein>
    <recommendedName>
        <fullName evidence="1">RelA/SpoT domain-containing protein</fullName>
    </recommendedName>
</protein>
<dbReference type="InterPro" id="IPR007685">
    <property type="entry name" value="RelA_SpoT"/>
</dbReference>
<accession>A0ABY2JZE3</accession>
<dbReference type="EMBL" id="SPKT01000016">
    <property type="protein sequence ID" value="TFH98544.1"/>
    <property type="molecule type" value="Genomic_DNA"/>
</dbReference>
<dbReference type="SMART" id="SM00954">
    <property type="entry name" value="RelA_SpoT"/>
    <property type="match status" value="1"/>
</dbReference>
<gene>
    <name evidence="2" type="ORF">E4A49_08505</name>
</gene>
<keyword evidence="3" id="KW-1185">Reference proteome</keyword>
<dbReference type="InterPro" id="IPR043519">
    <property type="entry name" value="NT_sf"/>
</dbReference>
<feature type="domain" description="RelA/SpoT" evidence="1">
    <location>
        <begin position="74"/>
        <end position="184"/>
    </location>
</feature>
<dbReference type="PANTHER" id="PTHR47837">
    <property type="entry name" value="GTP PYROPHOSPHOKINASE YJBM"/>
    <property type="match status" value="1"/>
</dbReference>
<reference evidence="2 3" key="1">
    <citation type="submission" date="2019-03" db="EMBL/GenBank/DDBJ databases">
        <title>Reclassification of Micrococcus aloeverae and Micrococcus yunnanensis as later heterotypic synonyms of Micrococcus luteus.</title>
        <authorList>
            <person name="Huang C.-H."/>
        </authorList>
    </citation>
    <scope>NUCLEOTIDE SEQUENCE [LARGE SCALE GENOMIC DNA]</scope>
    <source>
        <strain evidence="2 3">BCRC 12151</strain>
    </source>
</reference>
<dbReference type="PANTHER" id="PTHR47837:SF1">
    <property type="entry name" value="GTP PYROPHOSPHOKINASE YJBM"/>
    <property type="match status" value="1"/>
</dbReference>
<organism evidence="2 3">
    <name type="scientific">Micrococcus lylae</name>
    <dbReference type="NCBI Taxonomy" id="1273"/>
    <lineage>
        <taxon>Bacteria</taxon>
        <taxon>Bacillati</taxon>
        <taxon>Actinomycetota</taxon>
        <taxon>Actinomycetes</taxon>
        <taxon>Micrococcales</taxon>
        <taxon>Micrococcaceae</taxon>
        <taxon>Micrococcus</taxon>
    </lineage>
</organism>